<dbReference type="Gene3D" id="2.60.40.10">
    <property type="entry name" value="Immunoglobulins"/>
    <property type="match status" value="1"/>
</dbReference>
<accession>A0A075WAZ5</accession>
<keyword evidence="1" id="KW-1133">Transmembrane helix</keyword>
<reference evidence="2 3" key="1">
    <citation type="submission" date="2013-07" db="EMBL/GenBank/DDBJ databases">
        <title>Genome of Archaeoglobus fulgidus.</title>
        <authorList>
            <person name="Fiebig A."/>
            <person name="Birkeland N.-K."/>
        </authorList>
    </citation>
    <scope>NUCLEOTIDE SEQUENCE [LARGE SCALE GENOMIC DNA]</scope>
    <source>
        <strain evidence="2 3">DSM 8774</strain>
    </source>
</reference>
<dbReference type="AlphaFoldDB" id="A0A075WAZ5"/>
<dbReference type="InterPro" id="IPR013783">
    <property type="entry name" value="Ig-like_fold"/>
</dbReference>
<evidence type="ECO:0000313" key="3">
    <source>
        <dbReference type="Proteomes" id="UP000028501"/>
    </source>
</evidence>
<keyword evidence="1" id="KW-0812">Transmembrane</keyword>
<evidence type="ECO:0000313" key="2">
    <source>
        <dbReference type="EMBL" id="AIG97535.1"/>
    </source>
</evidence>
<dbReference type="RefSeq" id="WP_010878160.1">
    <property type="nucleotide sequence ID" value="NZ_CP006577.1"/>
</dbReference>
<protein>
    <recommendedName>
        <fullName evidence="4">Bacterial Ig-like domain-containing protein</fullName>
    </recommendedName>
</protein>
<evidence type="ECO:0008006" key="4">
    <source>
        <dbReference type="Google" id="ProtNLM"/>
    </source>
</evidence>
<name>A0A075WAZ5_ARCFL</name>
<evidence type="ECO:0000256" key="1">
    <source>
        <dbReference type="SAM" id="Phobius"/>
    </source>
</evidence>
<dbReference type="Proteomes" id="UP000028501">
    <property type="component" value="Chromosome"/>
</dbReference>
<sequence length="145" mass="16631">MSSSNLSSRKTRISAHFLDAAPAEDEIVTVEGWLTYYDEEKKSWIPLERAQVTIYVDGREVGKAETNEYGMFTFAFPAPYKGRHKLEVRFKGKAGYESSSKSLDFQVMEREQKLKLGRLARDVLLLIIALVFLLFVAIFITNMLR</sequence>
<dbReference type="SMR" id="A0A075WAZ5"/>
<proteinExistence type="predicted"/>
<dbReference type="HOGENOM" id="CLU_149091_0_0_2"/>
<feature type="transmembrane region" description="Helical" evidence="1">
    <location>
        <begin position="123"/>
        <end position="144"/>
    </location>
</feature>
<organism evidence="2 3">
    <name type="scientific">Archaeoglobus fulgidus DSM 8774</name>
    <dbReference type="NCBI Taxonomy" id="1344584"/>
    <lineage>
        <taxon>Archaea</taxon>
        <taxon>Methanobacteriati</taxon>
        <taxon>Methanobacteriota</taxon>
        <taxon>Archaeoglobi</taxon>
        <taxon>Archaeoglobales</taxon>
        <taxon>Archaeoglobaceae</taxon>
        <taxon>Archaeoglobus</taxon>
    </lineage>
</organism>
<dbReference type="KEGG" id="afg:AFULGI_00007370"/>
<dbReference type="GeneID" id="24794257"/>
<gene>
    <name evidence="2" type="ORF">AFULGI_00007370</name>
</gene>
<dbReference type="EMBL" id="CP006577">
    <property type="protein sequence ID" value="AIG97535.1"/>
    <property type="molecule type" value="Genomic_DNA"/>
</dbReference>
<keyword evidence="1" id="KW-0472">Membrane</keyword>